<dbReference type="CDD" id="cd21600">
    <property type="entry name" value="RRM2_GNPTAB"/>
    <property type="match status" value="1"/>
</dbReference>
<dbReference type="InterPro" id="IPR035993">
    <property type="entry name" value="Notch-like_dom_sf"/>
</dbReference>
<comment type="similarity">
    <text evidence="3">Belongs to the stealth family.</text>
</comment>
<feature type="region of interest" description="Disordered" evidence="22">
    <location>
        <begin position="482"/>
        <end position="524"/>
    </location>
</feature>
<evidence type="ECO:0000256" key="4">
    <source>
        <dbReference type="ARBA" id="ARBA00022679"/>
    </source>
</evidence>
<feature type="compositionally biased region" description="Basic and acidic residues" evidence="22">
    <location>
        <begin position="488"/>
        <end position="497"/>
    </location>
</feature>
<dbReference type="Pfam" id="PF06464">
    <property type="entry name" value="DMAP_binding"/>
    <property type="match status" value="1"/>
</dbReference>
<evidence type="ECO:0000259" key="24">
    <source>
        <dbReference type="PROSITE" id="PS50258"/>
    </source>
</evidence>
<dbReference type="PROSITE" id="PS50258">
    <property type="entry name" value="LNR"/>
    <property type="match status" value="1"/>
</dbReference>
<comment type="function">
    <text evidence="16">Catalyzes the formation of mannose 6-phosphate (M6P) markers on high mannose type oligosaccharides in the Golgi apparatus. M6P residues are required to bind to the M6P receptors (MPR), which mediate the vesicular transport of lysosomal enzymes to the endosomal/prelysosomal compartment.</text>
</comment>
<keyword evidence="6" id="KW-0479">Metal-binding</keyword>
<evidence type="ECO:0000256" key="13">
    <source>
        <dbReference type="ARBA" id="ARBA00023157"/>
    </source>
</evidence>
<dbReference type="Proteomes" id="UP000261360">
    <property type="component" value="Unplaced"/>
</dbReference>
<evidence type="ECO:0000259" key="23">
    <source>
        <dbReference type="PROSITE" id="PS50222"/>
    </source>
</evidence>
<dbReference type="InterPro" id="IPR002048">
    <property type="entry name" value="EF_hand_dom"/>
</dbReference>
<keyword evidence="27" id="KW-1185">Reference proteome</keyword>
<dbReference type="SUPFAM" id="SSF90193">
    <property type="entry name" value="Notch domain"/>
    <property type="match status" value="1"/>
</dbReference>
<evidence type="ECO:0000256" key="11">
    <source>
        <dbReference type="ARBA" id="ARBA00023034"/>
    </source>
</evidence>
<evidence type="ECO:0000313" key="26">
    <source>
        <dbReference type="Ensembl" id="ENSSLDP00000027713.1"/>
    </source>
</evidence>
<dbReference type="Ensembl" id="ENSSLDT00000028552.1">
    <property type="protein sequence ID" value="ENSSLDP00000027713.1"/>
    <property type="gene ID" value="ENSSLDG00000021469.1"/>
</dbReference>
<evidence type="ECO:0000256" key="14">
    <source>
        <dbReference type="ARBA" id="ARBA00023180"/>
    </source>
</evidence>
<dbReference type="GeneTree" id="ENSGT00390000006747"/>
<dbReference type="SMART" id="SM01137">
    <property type="entry name" value="DMAP_binding"/>
    <property type="match status" value="1"/>
</dbReference>
<dbReference type="GO" id="GO:0005509">
    <property type="term" value="F:calcium ion binding"/>
    <property type="evidence" value="ECO:0007669"/>
    <property type="project" value="InterPro"/>
</dbReference>
<keyword evidence="11" id="KW-0333">Golgi apparatus</keyword>
<dbReference type="PROSITE" id="PS00018">
    <property type="entry name" value="EF_HAND_1"/>
    <property type="match status" value="1"/>
</dbReference>
<evidence type="ECO:0000256" key="10">
    <source>
        <dbReference type="ARBA" id="ARBA00022989"/>
    </source>
</evidence>
<reference evidence="26" key="2">
    <citation type="submission" date="2025-09" db="UniProtKB">
        <authorList>
            <consortium name="Ensembl"/>
        </authorList>
    </citation>
    <scope>IDENTIFICATION</scope>
</reference>
<dbReference type="EC" id="2.7.8.17" evidence="17"/>
<reference evidence="26" key="1">
    <citation type="submission" date="2025-08" db="UniProtKB">
        <authorList>
            <consortium name="Ensembl"/>
        </authorList>
    </citation>
    <scope>IDENTIFICATION</scope>
</reference>
<name>A0A3B4YHW1_SERLL</name>
<keyword evidence="5" id="KW-0812">Transmembrane</keyword>
<dbReference type="AlphaFoldDB" id="A0A3B4YHW1"/>
<dbReference type="InterPro" id="IPR021520">
    <property type="entry name" value="Stealth_CR2"/>
</dbReference>
<evidence type="ECO:0000256" key="9">
    <source>
        <dbReference type="ARBA" id="ARBA00022968"/>
    </source>
</evidence>
<dbReference type="GO" id="GO:0046835">
    <property type="term" value="P:carbohydrate phosphorylation"/>
    <property type="evidence" value="ECO:0007669"/>
    <property type="project" value="TreeGrafter"/>
</dbReference>
<keyword evidence="4" id="KW-0808">Transferase</keyword>
<evidence type="ECO:0000256" key="17">
    <source>
        <dbReference type="ARBA" id="ARBA00066709"/>
    </source>
</evidence>
<dbReference type="InterPro" id="IPR031357">
    <property type="entry name" value="Stealth_CR3"/>
</dbReference>
<dbReference type="Gene3D" id="3.30.300.320">
    <property type="match status" value="1"/>
</dbReference>
<accession>A0A3B4YHW1</accession>
<evidence type="ECO:0000256" key="21">
    <source>
        <dbReference type="ARBA" id="ARBA00082117"/>
    </source>
</evidence>
<dbReference type="GO" id="GO:0003976">
    <property type="term" value="F:UDP-N-acetylglucosamine-lysosomal-enzyme N-acetylglucosaminephosphotransferase activity"/>
    <property type="evidence" value="ECO:0007669"/>
    <property type="project" value="UniProtKB-EC"/>
</dbReference>
<evidence type="ECO:0000256" key="18">
    <source>
        <dbReference type="ARBA" id="ARBA00070893"/>
    </source>
</evidence>
<dbReference type="PANTHER" id="PTHR24045:SF0">
    <property type="entry name" value="N-ACETYLGLUCOSAMINE-1-PHOSPHOTRANSFERASE SUBUNITS ALPHA_BETA"/>
    <property type="match status" value="1"/>
</dbReference>
<dbReference type="PROSITE" id="PS50222">
    <property type="entry name" value="EF_HAND_2"/>
    <property type="match status" value="1"/>
</dbReference>
<dbReference type="FunFam" id="3.30.300.320:FF:000002">
    <property type="entry name" value="N-acetylglucosamine-1-phosphotransferase subunits alpha/beta isoform X1"/>
    <property type="match status" value="1"/>
</dbReference>
<evidence type="ECO:0000313" key="27">
    <source>
        <dbReference type="Proteomes" id="UP000261360"/>
    </source>
</evidence>
<dbReference type="SMART" id="SM00004">
    <property type="entry name" value="NL"/>
    <property type="match status" value="2"/>
</dbReference>
<protein>
    <recommendedName>
        <fullName evidence="18">N-acetylglucosamine-1-phosphotransferase subunits alpha/beta</fullName>
        <ecNumber evidence="17">2.7.8.17</ecNumber>
    </recommendedName>
    <alternativeName>
        <fullName evidence="21">GlcNAc-1-phosphotransferase subunits alpha/beta</fullName>
    </alternativeName>
    <alternativeName>
        <fullName evidence="20">Stealth protein GNPTAB</fullName>
    </alternativeName>
    <alternativeName>
        <fullName evidence="19">UDP-N-acetylglucosamine-1-phosphotransferase subunits alpha/beta</fullName>
    </alternativeName>
</protein>
<evidence type="ECO:0000259" key="25">
    <source>
        <dbReference type="PROSITE" id="PS51912"/>
    </source>
</evidence>
<dbReference type="InterPro" id="IPR041536">
    <property type="entry name" value="GNPTAB_reg"/>
</dbReference>
<evidence type="ECO:0000256" key="20">
    <source>
        <dbReference type="ARBA" id="ARBA00079995"/>
    </source>
</evidence>
<evidence type="ECO:0000256" key="2">
    <source>
        <dbReference type="ARBA" id="ARBA00004614"/>
    </source>
</evidence>
<evidence type="ECO:0000256" key="15">
    <source>
        <dbReference type="ARBA" id="ARBA00050775"/>
    </source>
</evidence>
<evidence type="ECO:0000256" key="6">
    <source>
        <dbReference type="ARBA" id="ARBA00022723"/>
    </source>
</evidence>
<dbReference type="Pfam" id="PF18440">
    <property type="entry name" value="GlcNAc-1_reg"/>
    <property type="match status" value="1"/>
</dbReference>
<dbReference type="STRING" id="1841481.ENSSLDP00000027713"/>
<evidence type="ECO:0000256" key="22">
    <source>
        <dbReference type="SAM" id="MobiDB-lite"/>
    </source>
</evidence>
<keyword evidence="10" id="KW-1133">Transmembrane helix</keyword>
<feature type="domain" description="DMAP1-binding" evidence="25">
    <location>
        <begin position="538"/>
        <end position="640"/>
    </location>
</feature>
<keyword evidence="12" id="KW-0472">Membrane</keyword>
<dbReference type="InterPro" id="IPR047141">
    <property type="entry name" value="Stealth"/>
</dbReference>
<organism evidence="26 27">
    <name type="scientific">Seriola lalandi dorsalis</name>
    <dbReference type="NCBI Taxonomy" id="1841481"/>
    <lineage>
        <taxon>Eukaryota</taxon>
        <taxon>Metazoa</taxon>
        <taxon>Chordata</taxon>
        <taxon>Craniata</taxon>
        <taxon>Vertebrata</taxon>
        <taxon>Euteleostomi</taxon>
        <taxon>Actinopterygii</taxon>
        <taxon>Neopterygii</taxon>
        <taxon>Teleostei</taxon>
        <taxon>Neoteleostei</taxon>
        <taxon>Acanthomorphata</taxon>
        <taxon>Carangaria</taxon>
        <taxon>Carangiformes</taxon>
        <taxon>Carangidae</taxon>
        <taxon>Seriola</taxon>
    </lineage>
</organism>
<evidence type="ECO:0000256" key="8">
    <source>
        <dbReference type="ARBA" id="ARBA00022837"/>
    </source>
</evidence>
<evidence type="ECO:0000256" key="1">
    <source>
        <dbReference type="ARBA" id="ARBA00004323"/>
    </source>
</evidence>
<evidence type="ECO:0000256" key="5">
    <source>
        <dbReference type="ARBA" id="ARBA00022692"/>
    </source>
</evidence>
<dbReference type="InterPro" id="IPR018247">
    <property type="entry name" value="EF_Hand_1_Ca_BS"/>
</dbReference>
<dbReference type="InterPro" id="IPR010506">
    <property type="entry name" value="DMAP1-bd"/>
</dbReference>
<evidence type="ECO:0000256" key="16">
    <source>
        <dbReference type="ARBA" id="ARBA00057240"/>
    </source>
</evidence>
<dbReference type="GO" id="GO:0000139">
    <property type="term" value="C:Golgi membrane"/>
    <property type="evidence" value="ECO:0007669"/>
    <property type="project" value="UniProtKB-SubCell"/>
</dbReference>
<evidence type="ECO:0000256" key="3">
    <source>
        <dbReference type="ARBA" id="ARBA00007583"/>
    </source>
</evidence>
<keyword evidence="9" id="KW-0735">Signal-anchor</keyword>
<feature type="domain" description="EF-hand" evidence="23">
    <location>
        <begin position="791"/>
        <end position="826"/>
    </location>
</feature>
<dbReference type="InterPro" id="IPR000800">
    <property type="entry name" value="Notch_dom"/>
</dbReference>
<evidence type="ECO:0000256" key="7">
    <source>
        <dbReference type="ARBA" id="ARBA00022737"/>
    </source>
</evidence>
<evidence type="ECO:0000256" key="19">
    <source>
        <dbReference type="ARBA" id="ARBA00078196"/>
    </source>
</evidence>
<comment type="subcellular location">
    <subcellularLocation>
        <location evidence="2">Golgi apparatus membrane</location>
        <topology evidence="2">Single-pass type I membrane protein</topology>
    </subcellularLocation>
    <subcellularLocation>
        <location evidence="1">Golgi apparatus membrane</location>
        <topology evidence="1">Single-pass type II membrane protein</topology>
    </subcellularLocation>
</comment>
<dbReference type="Pfam" id="PF17102">
    <property type="entry name" value="Stealth_CR3"/>
    <property type="match status" value="1"/>
</dbReference>
<evidence type="ECO:0000256" key="12">
    <source>
        <dbReference type="ARBA" id="ARBA00023136"/>
    </source>
</evidence>
<dbReference type="PROSITE" id="PS51912">
    <property type="entry name" value="DMAP1_BIND"/>
    <property type="match status" value="1"/>
</dbReference>
<proteinExistence type="inferred from homology"/>
<dbReference type="GO" id="GO:0016256">
    <property type="term" value="P:N-glycan processing to lysosome"/>
    <property type="evidence" value="ECO:0007669"/>
    <property type="project" value="TreeGrafter"/>
</dbReference>
<keyword evidence="13" id="KW-1015">Disulfide bond</keyword>
<keyword evidence="8" id="KW-0106">Calcium</keyword>
<sequence>MLALDPALPANVTLKELPSLSPSLSAAKELLLMNKPFHPSTTASVVVFHSQADAYTDVSKEDQKFSVSRCYLTTDKEAPGLIRMQALAYLSGFPASFKETEPLRVKLPSVITNKIKQFELYSEASIALLHLKTPQDFSDLTQQAKKNLTLDGKELTISPAYLFWDLTAISQSKQDEDVSASRFEDNEELRYSLRSVERHAPWVRHIFIVTNGQIPSWLNLDNPRVTVVTHQDVFLNNSHLPTFSSPAIETHIHRIPGLSQKFIYLNDDVMFGKDVWPDDFYSHSKGQKVYLTWPVPNCAEGCPGSWIKDGYCDKACNNSACDWDGGDCSGKKKHCRVRFGAGVGLGGTSYCNQGCANSWLADKFCDQACNVLSCGFDVGDCGQGEFKAIILNQSLYTLPAGEVRPYFSFNGLARRVSEAHVSDSPVVRHTSVANKWKTVHLLLYPGHNASQIQYNLTFQREDDTEFTMTFGVAVDTREVPQANVSKTASKDTGKEAKPTSTPEPVFPFSDIPEDKRGPKIQRRRPGEPHVVIEVPSLNVSLLPAVVRSELQKLEEKLLTGDITVKGYNLTKAELLKPYKMLAEQQQKAGNIIQKNLNSKQEKSRKIETVQGPPHKVEFEKPTSHPLNAAIERPMTSKLLSSISKIRSAESHDEPANAAGGAPVGRRLQHFTSSDRGFLPWERRKYFQALLEEEERLQKELLYATGGGATGRRLQDTFADSLRYVNKLLNGQFGFTSRKVPAHMPHMIDRLIMQELQDTFPVEFDKTSGHRVRHSEDMQFAFSYFYFLMSAQQQLNVSEVFDEIDTDHSGILSDREIRTLATRIHELPLSLQDLTGLEQMLINCSKTLPTNLTQLHLVNPTQETYYDPSMPPVTKGLVLYCKPITERIHKAFRDQNKYKYVLTQSDTDILFGCCC</sequence>
<dbReference type="PANTHER" id="PTHR24045">
    <property type="match status" value="1"/>
</dbReference>
<dbReference type="Pfam" id="PF00066">
    <property type="entry name" value="Notch"/>
    <property type="match status" value="2"/>
</dbReference>
<keyword evidence="14" id="KW-0325">Glycoprotein</keyword>
<dbReference type="Pfam" id="PF11380">
    <property type="entry name" value="Stealth_CR2"/>
    <property type="match status" value="1"/>
</dbReference>
<feature type="domain" description="LNR" evidence="24">
    <location>
        <begin position="298"/>
        <end position="335"/>
    </location>
</feature>
<comment type="catalytic activity">
    <reaction evidence="15">
        <text>N(4)-[alpha-D-mannosyl-(1-&gt;2)-alpha-D-mannosyl-(glycan)]-L-asparaginyl-[protein] + UDP-N-acetyl-alpha-D-glucosamine = N(4)-[6-(N-acetyl-alpha-D-glucosaminyl-1-phospho)-alpha-D-mannosyl-(1-&gt;2)-alpha-D-mannosyl-(glycan)]-L-asparaginyl-[protein] + UMP + H(+)</text>
        <dbReference type="Rhea" id="RHEA:13581"/>
        <dbReference type="Rhea" id="RHEA-COMP:14507"/>
        <dbReference type="Rhea" id="RHEA-COMP:14508"/>
        <dbReference type="ChEBI" id="CHEBI:15378"/>
        <dbReference type="ChEBI" id="CHEBI:57705"/>
        <dbReference type="ChEBI" id="CHEBI:57865"/>
        <dbReference type="ChEBI" id="CHEBI:140357"/>
        <dbReference type="ChEBI" id="CHEBI:140369"/>
        <dbReference type="EC" id="2.7.8.17"/>
    </reaction>
</comment>
<keyword evidence="7" id="KW-0677">Repeat</keyword>